<feature type="non-terminal residue" evidence="2">
    <location>
        <position position="91"/>
    </location>
</feature>
<feature type="transmembrane region" description="Helical" evidence="1">
    <location>
        <begin position="6"/>
        <end position="26"/>
    </location>
</feature>
<feature type="transmembrane region" description="Helical" evidence="1">
    <location>
        <begin position="55"/>
        <end position="71"/>
    </location>
</feature>
<dbReference type="EMBL" id="JAAAID010002225">
    <property type="protein sequence ID" value="KAG0007699.1"/>
    <property type="molecule type" value="Genomic_DNA"/>
</dbReference>
<keyword evidence="1" id="KW-0812">Transmembrane</keyword>
<evidence type="ECO:0000256" key="1">
    <source>
        <dbReference type="SAM" id="Phobius"/>
    </source>
</evidence>
<keyword evidence="3" id="KW-1185">Reference proteome</keyword>
<feature type="transmembrane region" description="Helical" evidence="1">
    <location>
        <begin position="33"/>
        <end position="49"/>
    </location>
</feature>
<reference evidence="2" key="1">
    <citation type="journal article" date="2020" name="Fungal Divers.">
        <title>Resolving the Mortierellaceae phylogeny through synthesis of multi-gene phylogenetics and phylogenomics.</title>
        <authorList>
            <person name="Vandepol N."/>
            <person name="Liber J."/>
            <person name="Desiro A."/>
            <person name="Na H."/>
            <person name="Kennedy M."/>
            <person name="Barry K."/>
            <person name="Grigoriev I.V."/>
            <person name="Miller A.N."/>
            <person name="O'Donnell K."/>
            <person name="Stajich J.E."/>
            <person name="Bonito G."/>
        </authorList>
    </citation>
    <scope>NUCLEOTIDE SEQUENCE</scope>
    <source>
        <strain evidence="2">NRRL 2769</strain>
    </source>
</reference>
<organism evidence="2 3">
    <name type="scientific">Entomortierella chlamydospora</name>
    <dbReference type="NCBI Taxonomy" id="101097"/>
    <lineage>
        <taxon>Eukaryota</taxon>
        <taxon>Fungi</taxon>
        <taxon>Fungi incertae sedis</taxon>
        <taxon>Mucoromycota</taxon>
        <taxon>Mortierellomycotina</taxon>
        <taxon>Mortierellomycetes</taxon>
        <taxon>Mortierellales</taxon>
        <taxon>Mortierellaceae</taxon>
        <taxon>Entomortierella</taxon>
    </lineage>
</organism>
<accession>A0A9P6MM77</accession>
<keyword evidence="1" id="KW-1133">Transmembrane helix</keyword>
<evidence type="ECO:0000313" key="3">
    <source>
        <dbReference type="Proteomes" id="UP000703661"/>
    </source>
</evidence>
<keyword evidence="1" id="KW-0472">Membrane</keyword>
<dbReference type="AlphaFoldDB" id="A0A9P6MM77"/>
<gene>
    <name evidence="2" type="ORF">BGZ80_004349</name>
</gene>
<protein>
    <submittedName>
        <fullName evidence="2">Uncharacterized protein</fullName>
    </submittedName>
</protein>
<sequence>DGPSVFQIVLSIVGLCFIASTVIGYIEYKQGDVAGALVLSWYLFGVFAYQDQPTIHWTSLGLCIAVTAYTLKPLVLRLFGRQTGETAPLLG</sequence>
<name>A0A9P6MM77_9FUNG</name>
<comment type="caution">
    <text evidence="2">The sequence shown here is derived from an EMBL/GenBank/DDBJ whole genome shotgun (WGS) entry which is preliminary data.</text>
</comment>
<proteinExistence type="predicted"/>
<dbReference type="Proteomes" id="UP000703661">
    <property type="component" value="Unassembled WGS sequence"/>
</dbReference>
<evidence type="ECO:0000313" key="2">
    <source>
        <dbReference type="EMBL" id="KAG0007699.1"/>
    </source>
</evidence>